<reference evidence="2 3" key="1">
    <citation type="submission" date="2016-05" db="EMBL/GenBank/DDBJ databases">
        <title>Genome sequencing reveals origins of a unique bacterial endosymbiosis in the earliest lineages of terrestrial Fungi.</title>
        <authorList>
            <consortium name="DOE Joint Genome Institute"/>
            <person name="Uehling J."/>
            <person name="Gryganskyi A."/>
            <person name="Hameed K."/>
            <person name="Tschaplinski T."/>
            <person name="Misztal P."/>
            <person name="Wu S."/>
            <person name="Desiro A."/>
            <person name="Vande Pol N."/>
            <person name="Du Z.-Y."/>
            <person name="Zienkiewicz A."/>
            <person name="Zienkiewicz K."/>
            <person name="Morin E."/>
            <person name="Tisserant E."/>
            <person name="Splivallo R."/>
            <person name="Hainaut M."/>
            <person name="Henrissat B."/>
            <person name="Ohm R."/>
            <person name="Kuo A."/>
            <person name="Yan J."/>
            <person name="Lipzen A."/>
            <person name="Nolan M."/>
            <person name="Labutti K."/>
            <person name="Barry K."/>
            <person name="Goldstein A."/>
            <person name="Labbe J."/>
            <person name="Schadt C."/>
            <person name="Tuskan G."/>
            <person name="Grigoriev I."/>
            <person name="Martin F."/>
            <person name="Vilgalys R."/>
            <person name="Bonito G."/>
        </authorList>
    </citation>
    <scope>NUCLEOTIDE SEQUENCE [LARGE SCALE GENOMIC DNA]</scope>
    <source>
        <strain evidence="2 3">AG-77</strain>
    </source>
</reference>
<feature type="transmembrane region" description="Helical" evidence="1">
    <location>
        <begin position="263"/>
        <end position="284"/>
    </location>
</feature>
<dbReference type="Proteomes" id="UP000078512">
    <property type="component" value="Unassembled WGS sequence"/>
</dbReference>
<keyword evidence="1" id="KW-0472">Membrane</keyword>
<dbReference type="OrthoDB" id="2424161at2759"/>
<organism evidence="2 3">
    <name type="scientific">Linnemannia elongata AG-77</name>
    <dbReference type="NCBI Taxonomy" id="1314771"/>
    <lineage>
        <taxon>Eukaryota</taxon>
        <taxon>Fungi</taxon>
        <taxon>Fungi incertae sedis</taxon>
        <taxon>Mucoromycota</taxon>
        <taxon>Mortierellomycotina</taxon>
        <taxon>Mortierellomycetes</taxon>
        <taxon>Mortierellales</taxon>
        <taxon>Mortierellaceae</taxon>
        <taxon>Linnemannia</taxon>
    </lineage>
</organism>
<dbReference type="AlphaFoldDB" id="A0A197JB19"/>
<accession>A0A197JB19</accession>
<name>A0A197JB19_9FUNG</name>
<evidence type="ECO:0000313" key="2">
    <source>
        <dbReference type="EMBL" id="OAQ22307.1"/>
    </source>
</evidence>
<keyword evidence="1" id="KW-0812">Transmembrane</keyword>
<evidence type="ECO:0000256" key="1">
    <source>
        <dbReference type="SAM" id="Phobius"/>
    </source>
</evidence>
<proteinExistence type="predicted"/>
<feature type="transmembrane region" description="Helical" evidence="1">
    <location>
        <begin position="164"/>
        <end position="184"/>
    </location>
</feature>
<sequence>MSILGSFNTRITPKIFFLSSTLARLRIVHAVAPTDTFDLSAGVNILETVLAAVPLMGLIGSSRAREKWTASCASGSGALLLPMASYSDCRALLQPLEGDPHVAAHINMGSTFDVSQKAAVASILQEVRGMAIAGVEEPPTPQGRRQKLYIAEVRHQEAQVEGRIITGLQALAMIAISITGSFGTSSRSVIYLWTYVLAALVTTCAAISCYPNISKTQPERSRTKAYVVTPNWNSDELFMLIGDGDELAAILNRPALQDRIGRVATVAVSISCFFVAVASALILGQPELRTNLSCFYWNEAPGWWNKGLPDTPRSHRWAQAVEAACKGILTLPALPVDDFADLKSARDILEATLKAGFSPVTSDAGAGLKNFMEAS</sequence>
<feature type="transmembrane region" description="Helical" evidence="1">
    <location>
        <begin position="190"/>
        <end position="213"/>
    </location>
</feature>
<evidence type="ECO:0000313" key="3">
    <source>
        <dbReference type="Proteomes" id="UP000078512"/>
    </source>
</evidence>
<gene>
    <name evidence="2" type="ORF">K457DRAFT_131377</name>
</gene>
<keyword evidence="3" id="KW-1185">Reference proteome</keyword>
<dbReference type="EMBL" id="KV442182">
    <property type="protein sequence ID" value="OAQ22307.1"/>
    <property type="molecule type" value="Genomic_DNA"/>
</dbReference>
<protein>
    <submittedName>
        <fullName evidence="2">Uncharacterized protein</fullName>
    </submittedName>
</protein>
<keyword evidence="1" id="KW-1133">Transmembrane helix</keyword>